<organism evidence="2 3">
    <name type="scientific">Corallococcus caeni</name>
    <dbReference type="NCBI Taxonomy" id="3082388"/>
    <lineage>
        <taxon>Bacteria</taxon>
        <taxon>Pseudomonadati</taxon>
        <taxon>Myxococcota</taxon>
        <taxon>Myxococcia</taxon>
        <taxon>Myxococcales</taxon>
        <taxon>Cystobacterineae</taxon>
        <taxon>Myxococcaceae</taxon>
        <taxon>Corallococcus</taxon>
    </lineage>
</organism>
<dbReference type="Proteomes" id="UP001342631">
    <property type="component" value="Unassembled WGS sequence"/>
</dbReference>
<dbReference type="EMBL" id="BTTX01000005">
    <property type="protein sequence ID" value="GMU09149.1"/>
    <property type="molecule type" value="Genomic_DNA"/>
</dbReference>
<keyword evidence="1" id="KW-0812">Transmembrane</keyword>
<comment type="caution">
    <text evidence="2">The sequence shown here is derived from an EMBL/GenBank/DDBJ whole genome shotgun (WGS) entry which is preliminary data.</text>
</comment>
<gene>
    <name evidence="2" type="ORF">ASNO1_54020</name>
</gene>
<name>A0ABQ6QZW1_9BACT</name>
<protein>
    <submittedName>
        <fullName evidence="2">Uncharacterized protein</fullName>
    </submittedName>
</protein>
<feature type="transmembrane region" description="Helical" evidence="1">
    <location>
        <begin position="84"/>
        <end position="105"/>
    </location>
</feature>
<reference evidence="2 3" key="1">
    <citation type="journal article" date="2024" name="Arch. Microbiol.">
        <title>Corallococcus caeni sp. nov., a novel myxobacterium isolated from activated sludge.</title>
        <authorList>
            <person name="Tomita S."/>
            <person name="Nakai R."/>
            <person name="Kuroda K."/>
            <person name="Kurashita H."/>
            <person name="Hatamoto M."/>
            <person name="Yamaguchi T."/>
            <person name="Narihiro T."/>
        </authorList>
    </citation>
    <scope>NUCLEOTIDE SEQUENCE [LARGE SCALE GENOMIC DNA]</scope>
    <source>
        <strain evidence="2 3">NO1</strain>
    </source>
</reference>
<keyword evidence="3" id="KW-1185">Reference proteome</keyword>
<evidence type="ECO:0000313" key="2">
    <source>
        <dbReference type="EMBL" id="GMU09149.1"/>
    </source>
</evidence>
<accession>A0ABQ6QZW1</accession>
<keyword evidence="1" id="KW-0472">Membrane</keyword>
<proteinExistence type="predicted"/>
<feature type="transmembrane region" description="Helical" evidence="1">
    <location>
        <begin position="45"/>
        <end position="63"/>
    </location>
</feature>
<keyword evidence="1" id="KW-1133">Transmembrane helix</keyword>
<sequence>MLSGPQLASPFPGSYRELLRMAVFCLGIVAVNAVLAWGRPLLGGPVFWVLWAAWLACSVFYLERRAWLIHASRASTVEDIDWRLWNCFQLLGLSTFAVSWASGAIHHR</sequence>
<evidence type="ECO:0000256" key="1">
    <source>
        <dbReference type="SAM" id="Phobius"/>
    </source>
</evidence>
<evidence type="ECO:0000313" key="3">
    <source>
        <dbReference type="Proteomes" id="UP001342631"/>
    </source>
</evidence>
<feature type="transmembrane region" description="Helical" evidence="1">
    <location>
        <begin position="21"/>
        <end position="39"/>
    </location>
</feature>